<dbReference type="InterPro" id="IPR000210">
    <property type="entry name" value="BTB/POZ_dom"/>
</dbReference>
<accession>A0A9P5MQZ9</accession>
<sequence length="245" mass="27344">MTIEDFDNKLDIMSGASLYELWKYYGRVRAILASGLTEFRMNCARGTLTGLLCTEFSSSQIPSWLDQYIESIGKTPSLFDSAELYIVMARHIKDKAQDPNCKCVSIPGQTIRNFWKALASVVDGSFKKAESTLSLVREQDDPQAQINSATSPPESFDVPDTNLIIRSSDNVNFQVHKPILAMVSPFFKDLLSLPQPPDSECYRPLDPGTSPPRLTGASAAWTTRWSWMTRSSGKSRLVYISVCLI</sequence>
<organism evidence="2 3">
    <name type="scientific">Russula ochroleuca</name>
    <dbReference type="NCBI Taxonomy" id="152965"/>
    <lineage>
        <taxon>Eukaryota</taxon>
        <taxon>Fungi</taxon>
        <taxon>Dikarya</taxon>
        <taxon>Basidiomycota</taxon>
        <taxon>Agaricomycotina</taxon>
        <taxon>Agaricomycetes</taxon>
        <taxon>Russulales</taxon>
        <taxon>Russulaceae</taxon>
        <taxon>Russula</taxon>
    </lineage>
</organism>
<evidence type="ECO:0000259" key="1">
    <source>
        <dbReference type="PROSITE" id="PS50097"/>
    </source>
</evidence>
<dbReference type="PROSITE" id="PS50097">
    <property type="entry name" value="BTB"/>
    <property type="match status" value="1"/>
</dbReference>
<reference evidence="2" key="2">
    <citation type="journal article" date="2020" name="Nat. Commun.">
        <title>Large-scale genome sequencing of mycorrhizal fungi provides insights into the early evolution of symbiotic traits.</title>
        <authorList>
            <person name="Miyauchi S."/>
            <person name="Kiss E."/>
            <person name="Kuo A."/>
            <person name="Drula E."/>
            <person name="Kohler A."/>
            <person name="Sanchez-Garcia M."/>
            <person name="Morin E."/>
            <person name="Andreopoulos B."/>
            <person name="Barry K.W."/>
            <person name="Bonito G."/>
            <person name="Buee M."/>
            <person name="Carver A."/>
            <person name="Chen C."/>
            <person name="Cichocki N."/>
            <person name="Clum A."/>
            <person name="Culley D."/>
            <person name="Crous P.W."/>
            <person name="Fauchery L."/>
            <person name="Girlanda M."/>
            <person name="Hayes R.D."/>
            <person name="Keri Z."/>
            <person name="LaButti K."/>
            <person name="Lipzen A."/>
            <person name="Lombard V."/>
            <person name="Magnuson J."/>
            <person name="Maillard F."/>
            <person name="Murat C."/>
            <person name="Nolan M."/>
            <person name="Ohm R.A."/>
            <person name="Pangilinan J."/>
            <person name="Pereira M.F."/>
            <person name="Perotto S."/>
            <person name="Peter M."/>
            <person name="Pfister S."/>
            <person name="Riley R."/>
            <person name="Sitrit Y."/>
            <person name="Stielow J.B."/>
            <person name="Szollosi G."/>
            <person name="Zifcakova L."/>
            <person name="Stursova M."/>
            <person name="Spatafora J.W."/>
            <person name="Tedersoo L."/>
            <person name="Vaario L.M."/>
            <person name="Yamada A."/>
            <person name="Yan M."/>
            <person name="Wang P."/>
            <person name="Xu J."/>
            <person name="Bruns T."/>
            <person name="Baldrian P."/>
            <person name="Vilgalys R."/>
            <person name="Dunand C."/>
            <person name="Henrissat B."/>
            <person name="Grigoriev I.V."/>
            <person name="Hibbett D."/>
            <person name="Nagy L.G."/>
            <person name="Martin F.M."/>
        </authorList>
    </citation>
    <scope>NUCLEOTIDE SEQUENCE</scope>
    <source>
        <strain evidence="2">Prilba</strain>
    </source>
</reference>
<dbReference type="OrthoDB" id="3357985at2759"/>
<protein>
    <recommendedName>
        <fullName evidence="1">BTB domain-containing protein</fullName>
    </recommendedName>
</protein>
<dbReference type="AlphaFoldDB" id="A0A9P5MQZ9"/>
<dbReference type="Proteomes" id="UP000759537">
    <property type="component" value="Unassembled WGS sequence"/>
</dbReference>
<evidence type="ECO:0000313" key="2">
    <source>
        <dbReference type="EMBL" id="KAF8472357.1"/>
    </source>
</evidence>
<keyword evidence="3" id="KW-1185">Reference proteome</keyword>
<proteinExistence type="predicted"/>
<comment type="caution">
    <text evidence="2">The sequence shown here is derived from an EMBL/GenBank/DDBJ whole genome shotgun (WGS) entry which is preliminary data.</text>
</comment>
<evidence type="ECO:0000313" key="3">
    <source>
        <dbReference type="Proteomes" id="UP000759537"/>
    </source>
</evidence>
<feature type="domain" description="BTB" evidence="1">
    <location>
        <begin position="159"/>
        <end position="192"/>
    </location>
</feature>
<dbReference type="EMBL" id="WHVB01000020">
    <property type="protein sequence ID" value="KAF8472357.1"/>
    <property type="molecule type" value="Genomic_DNA"/>
</dbReference>
<name>A0A9P5MQZ9_9AGAM</name>
<reference evidence="2" key="1">
    <citation type="submission" date="2019-10" db="EMBL/GenBank/DDBJ databases">
        <authorList>
            <consortium name="DOE Joint Genome Institute"/>
            <person name="Kuo A."/>
            <person name="Miyauchi S."/>
            <person name="Kiss E."/>
            <person name="Drula E."/>
            <person name="Kohler A."/>
            <person name="Sanchez-Garcia M."/>
            <person name="Andreopoulos B."/>
            <person name="Barry K.W."/>
            <person name="Bonito G."/>
            <person name="Buee M."/>
            <person name="Carver A."/>
            <person name="Chen C."/>
            <person name="Cichocki N."/>
            <person name="Clum A."/>
            <person name="Culley D."/>
            <person name="Crous P.W."/>
            <person name="Fauchery L."/>
            <person name="Girlanda M."/>
            <person name="Hayes R."/>
            <person name="Keri Z."/>
            <person name="LaButti K."/>
            <person name="Lipzen A."/>
            <person name="Lombard V."/>
            <person name="Magnuson J."/>
            <person name="Maillard F."/>
            <person name="Morin E."/>
            <person name="Murat C."/>
            <person name="Nolan M."/>
            <person name="Ohm R."/>
            <person name="Pangilinan J."/>
            <person name="Pereira M."/>
            <person name="Perotto S."/>
            <person name="Peter M."/>
            <person name="Riley R."/>
            <person name="Sitrit Y."/>
            <person name="Stielow B."/>
            <person name="Szollosi G."/>
            <person name="Zifcakova L."/>
            <person name="Stursova M."/>
            <person name="Spatafora J.W."/>
            <person name="Tedersoo L."/>
            <person name="Vaario L.-M."/>
            <person name="Yamada A."/>
            <person name="Yan M."/>
            <person name="Wang P."/>
            <person name="Xu J."/>
            <person name="Bruns T."/>
            <person name="Baldrian P."/>
            <person name="Vilgalys R."/>
            <person name="Henrissat B."/>
            <person name="Grigoriev I.V."/>
            <person name="Hibbett D."/>
            <person name="Nagy L.G."/>
            <person name="Martin F.M."/>
        </authorList>
    </citation>
    <scope>NUCLEOTIDE SEQUENCE</scope>
    <source>
        <strain evidence="2">Prilba</strain>
    </source>
</reference>
<gene>
    <name evidence="2" type="ORF">DFH94DRAFT_186557</name>
</gene>